<sequence>MSIGELNARDIGYQAVFNKAGEPVGGIPEAGSQLSQPRSICHSNVMFSSVLELSAVKQGLAGSERRDEQLRSPPDRPAKSGSWNDSLKWFFLGDGLQGTTTTKSWHWMTIDIGAMRCVLEALELTLGARIQGNGNPDAALKLVEPPLFAATATIVKPRGIVSQLRDAEWDENAANEFLQLRKIPLFGDIALRSSSHIRASPIAVPNCPLPRREIKRCIALHCRDVTLSIPLQGRMAQTDSLAKGYPQRCAIMPFKQHRTTRERDGGGATTMT</sequence>
<keyword evidence="3" id="KW-1185">Reference proteome</keyword>
<evidence type="ECO:0000313" key="2">
    <source>
        <dbReference type="EMBL" id="UQC89809.1"/>
    </source>
</evidence>
<feature type="compositionally biased region" description="Basic and acidic residues" evidence="1">
    <location>
        <begin position="63"/>
        <end position="78"/>
    </location>
</feature>
<dbReference type="EMBL" id="CP019480">
    <property type="protein sequence ID" value="UQC89809.1"/>
    <property type="molecule type" value="Genomic_DNA"/>
</dbReference>
<name>A0A9Q8T5V7_9PEZI</name>
<feature type="region of interest" description="Disordered" evidence="1">
    <location>
        <begin position="62"/>
        <end position="81"/>
    </location>
</feature>
<reference evidence="2" key="1">
    <citation type="journal article" date="2021" name="Mol. Plant Microbe Interact.">
        <title>Complete Genome Sequence of the Plant-Pathogenic Fungus Colletotrichum lupini.</title>
        <authorList>
            <person name="Baroncelli R."/>
            <person name="Pensec F."/>
            <person name="Da Lio D."/>
            <person name="Boufleur T."/>
            <person name="Vicente I."/>
            <person name="Sarrocco S."/>
            <person name="Picot A."/>
            <person name="Baraldi E."/>
            <person name="Sukno S."/>
            <person name="Thon M."/>
            <person name="Le Floch G."/>
        </authorList>
    </citation>
    <scope>NUCLEOTIDE SEQUENCE</scope>
    <source>
        <strain evidence="2">IMI 504893</strain>
    </source>
</reference>
<protein>
    <submittedName>
        <fullName evidence="2">Uncharacterized protein</fullName>
    </submittedName>
</protein>
<evidence type="ECO:0000313" key="3">
    <source>
        <dbReference type="Proteomes" id="UP000830671"/>
    </source>
</evidence>
<dbReference type="GeneID" id="73349274"/>
<gene>
    <name evidence="2" type="ORF">CLUP02_15340</name>
</gene>
<evidence type="ECO:0000256" key="1">
    <source>
        <dbReference type="SAM" id="MobiDB-lite"/>
    </source>
</evidence>
<accession>A0A9Q8T5V7</accession>
<dbReference type="AlphaFoldDB" id="A0A9Q8T5V7"/>
<dbReference type="Proteomes" id="UP000830671">
    <property type="component" value="Chromosome 8"/>
</dbReference>
<dbReference type="KEGG" id="clup:CLUP02_15340"/>
<proteinExistence type="predicted"/>
<dbReference type="RefSeq" id="XP_049151410.1">
    <property type="nucleotide sequence ID" value="XM_049294264.1"/>
</dbReference>
<organism evidence="2 3">
    <name type="scientific">Colletotrichum lupini</name>
    <dbReference type="NCBI Taxonomy" id="145971"/>
    <lineage>
        <taxon>Eukaryota</taxon>
        <taxon>Fungi</taxon>
        <taxon>Dikarya</taxon>
        <taxon>Ascomycota</taxon>
        <taxon>Pezizomycotina</taxon>
        <taxon>Sordariomycetes</taxon>
        <taxon>Hypocreomycetidae</taxon>
        <taxon>Glomerellales</taxon>
        <taxon>Glomerellaceae</taxon>
        <taxon>Colletotrichum</taxon>
        <taxon>Colletotrichum acutatum species complex</taxon>
    </lineage>
</organism>